<feature type="transmembrane region" description="Helical" evidence="16">
    <location>
        <begin position="3421"/>
        <end position="3440"/>
    </location>
</feature>
<keyword evidence="8 16" id="KW-1133">Transmembrane helix</keyword>
<evidence type="ECO:0000259" key="17">
    <source>
        <dbReference type="PROSITE" id="PS50850"/>
    </source>
</evidence>
<feature type="compositionally biased region" description="Basic and acidic residues" evidence="15">
    <location>
        <begin position="108"/>
        <end position="126"/>
    </location>
</feature>
<feature type="transmembrane region" description="Helical" evidence="16">
    <location>
        <begin position="3389"/>
        <end position="3409"/>
    </location>
</feature>
<dbReference type="GO" id="GO:0032982">
    <property type="term" value="C:myosin filament"/>
    <property type="evidence" value="ECO:0007669"/>
    <property type="project" value="TreeGrafter"/>
</dbReference>
<dbReference type="PRINTS" id="PR00193">
    <property type="entry name" value="MYOSINHEAVY"/>
</dbReference>
<evidence type="ECO:0000313" key="20">
    <source>
        <dbReference type="Proteomes" id="UP000053097"/>
    </source>
</evidence>
<feature type="transmembrane region" description="Helical" evidence="16">
    <location>
        <begin position="3245"/>
        <end position="3264"/>
    </location>
</feature>
<evidence type="ECO:0000256" key="3">
    <source>
        <dbReference type="ARBA" id="ARBA00022475"/>
    </source>
</evidence>
<comment type="similarity">
    <text evidence="13">Belongs to the TRAFAC class myosin-kinesin ATPase superfamily. Myosin family.</text>
</comment>
<proteinExistence type="inferred from homology"/>
<feature type="region of interest" description="Disordered" evidence="15">
    <location>
        <begin position="3457"/>
        <end position="3476"/>
    </location>
</feature>
<dbReference type="InterPro" id="IPR005829">
    <property type="entry name" value="Sugar_transporter_CS"/>
</dbReference>
<evidence type="ECO:0000256" key="1">
    <source>
        <dbReference type="ARBA" id="ARBA00004651"/>
    </source>
</evidence>
<keyword evidence="4" id="KW-0762">Sugar transport</keyword>
<feature type="transmembrane region" description="Helical" evidence="16">
    <location>
        <begin position="3068"/>
        <end position="3087"/>
    </location>
</feature>
<dbReference type="Gene3D" id="6.20.240.20">
    <property type="match status" value="1"/>
</dbReference>
<dbReference type="GO" id="GO:0005886">
    <property type="term" value="C:plasma membrane"/>
    <property type="evidence" value="ECO:0007669"/>
    <property type="project" value="UniProtKB-SubCell"/>
</dbReference>
<dbReference type="Gene3D" id="1.20.1250.20">
    <property type="entry name" value="MFS general substrate transporter like domains"/>
    <property type="match status" value="1"/>
</dbReference>
<evidence type="ECO:0000256" key="12">
    <source>
        <dbReference type="ARBA" id="ARBA00023175"/>
    </source>
</evidence>
<keyword evidence="5 16" id="KW-0812">Transmembrane</keyword>
<dbReference type="CDD" id="cd01386">
    <property type="entry name" value="MYSc_Myo18"/>
    <property type="match status" value="1"/>
</dbReference>
<feature type="region of interest" description="Disordered" evidence="15">
    <location>
        <begin position="1121"/>
        <end position="1275"/>
    </location>
</feature>
<keyword evidence="3" id="KW-1003">Cell membrane</keyword>
<dbReference type="PROSITE" id="PS50096">
    <property type="entry name" value="IQ"/>
    <property type="match status" value="1"/>
</dbReference>
<evidence type="ECO:0000256" key="14">
    <source>
        <dbReference type="SAM" id="Coils"/>
    </source>
</evidence>
<evidence type="ECO:0000256" key="2">
    <source>
        <dbReference type="ARBA" id="ARBA00022448"/>
    </source>
</evidence>
<feature type="transmembrane region" description="Helical" evidence="16">
    <location>
        <begin position="3125"/>
        <end position="3146"/>
    </location>
</feature>
<feature type="coiled-coil region" evidence="14">
    <location>
        <begin position="1906"/>
        <end position="1947"/>
    </location>
</feature>
<feature type="compositionally biased region" description="Basic and acidic residues" evidence="15">
    <location>
        <begin position="1350"/>
        <end position="1365"/>
    </location>
</feature>
<evidence type="ECO:0000256" key="6">
    <source>
        <dbReference type="ARBA" id="ARBA00022741"/>
    </source>
</evidence>
<feature type="region of interest" description="Disordered" evidence="15">
    <location>
        <begin position="2051"/>
        <end position="2190"/>
    </location>
</feature>
<feature type="transmembrane region" description="Helical" evidence="16">
    <location>
        <begin position="3353"/>
        <end position="3377"/>
    </location>
</feature>
<feature type="compositionally biased region" description="Low complexity" evidence="15">
    <location>
        <begin position="1209"/>
        <end position="1226"/>
    </location>
</feature>
<keyword evidence="11 16" id="KW-0472">Membrane</keyword>
<keyword evidence="6 13" id="KW-0547">Nucleotide-binding</keyword>
<evidence type="ECO:0000256" key="15">
    <source>
        <dbReference type="SAM" id="MobiDB-lite"/>
    </source>
</evidence>
<feature type="region of interest" description="Disordered" evidence="15">
    <location>
        <begin position="2959"/>
        <end position="2983"/>
    </location>
</feature>
<feature type="compositionally biased region" description="Basic and acidic residues" evidence="15">
    <location>
        <begin position="50"/>
        <end position="61"/>
    </location>
</feature>
<evidence type="ECO:0000256" key="16">
    <source>
        <dbReference type="SAM" id="Phobius"/>
    </source>
</evidence>
<keyword evidence="13" id="KW-0009">Actin-binding</keyword>
<feature type="compositionally biased region" description="Basic and acidic residues" evidence="15">
    <location>
        <begin position="1144"/>
        <end position="1154"/>
    </location>
</feature>
<feature type="region of interest" description="Disordered" evidence="15">
    <location>
        <begin position="684"/>
        <end position="709"/>
    </location>
</feature>
<evidence type="ECO:0000256" key="5">
    <source>
        <dbReference type="ARBA" id="ARBA00022692"/>
    </source>
</evidence>
<dbReference type="EMBL" id="KK107139">
    <property type="protein sequence ID" value="EZA57914.1"/>
    <property type="molecule type" value="Genomic_DNA"/>
</dbReference>
<feature type="region of interest" description="Disordered" evidence="15">
    <location>
        <begin position="2258"/>
        <end position="2284"/>
    </location>
</feature>
<feature type="domain" description="Major facilitator superfamily (MFS) profile" evidence="17">
    <location>
        <begin position="2993"/>
        <end position="3444"/>
    </location>
</feature>
<feature type="region of interest" description="Disordered" evidence="15">
    <location>
        <begin position="24"/>
        <end position="140"/>
    </location>
</feature>
<dbReference type="InterPro" id="IPR044775">
    <property type="entry name" value="MFS_ERD6/Tret1-like"/>
</dbReference>
<dbReference type="GO" id="GO:0051015">
    <property type="term" value="F:actin filament binding"/>
    <property type="evidence" value="ECO:0007669"/>
    <property type="project" value="TreeGrafter"/>
</dbReference>
<evidence type="ECO:0000256" key="9">
    <source>
        <dbReference type="ARBA" id="ARBA00023054"/>
    </source>
</evidence>
<dbReference type="InterPro" id="IPR027417">
    <property type="entry name" value="P-loop_NTPase"/>
</dbReference>
<dbReference type="GO" id="GO:0031032">
    <property type="term" value="P:actomyosin structure organization"/>
    <property type="evidence" value="ECO:0007669"/>
    <property type="project" value="TreeGrafter"/>
</dbReference>
<dbReference type="InterPro" id="IPR000048">
    <property type="entry name" value="IQ_motif_EF-hand-BS"/>
</dbReference>
<dbReference type="Gene3D" id="3.40.850.10">
    <property type="entry name" value="Kinesin motor domain"/>
    <property type="match status" value="1"/>
</dbReference>
<comment type="caution">
    <text evidence="13">Lacks conserved residue(s) required for the propagation of feature annotation.</text>
</comment>
<dbReference type="InterPro" id="IPR020846">
    <property type="entry name" value="MFS_dom"/>
</dbReference>
<reference evidence="19 20" key="1">
    <citation type="journal article" date="2014" name="Curr. Biol.">
        <title>The genome of the clonal raider ant Cerapachys biroi.</title>
        <authorList>
            <person name="Oxley P.R."/>
            <person name="Ji L."/>
            <person name="Fetter-Pruneda I."/>
            <person name="McKenzie S.K."/>
            <person name="Li C."/>
            <person name="Hu H."/>
            <person name="Zhang G."/>
            <person name="Kronauer D.J."/>
        </authorList>
    </citation>
    <scope>NUCLEOTIDE SEQUENCE [LARGE SCALE GENOMIC DNA]</scope>
</reference>
<name>A0A026WS40_OOCBI</name>
<keyword evidence="10 13" id="KW-0518">Myosin</keyword>
<dbReference type="Pfam" id="PF00083">
    <property type="entry name" value="Sugar_tr"/>
    <property type="match status" value="1"/>
</dbReference>
<feature type="compositionally biased region" description="Basic and acidic residues" evidence="15">
    <location>
        <begin position="2959"/>
        <end position="2969"/>
    </location>
</feature>
<feature type="region of interest" description="Disordered" evidence="15">
    <location>
        <begin position="1581"/>
        <end position="1619"/>
    </location>
</feature>
<feature type="compositionally biased region" description="Polar residues" evidence="15">
    <location>
        <begin position="1121"/>
        <end position="1143"/>
    </location>
</feature>
<protein>
    <submittedName>
        <fullName evidence="19">Myosin-XVIIIa</fullName>
    </submittedName>
</protein>
<gene>
    <name evidence="19" type="ORF">X777_01016</name>
</gene>
<dbReference type="PROSITE" id="PS00217">
    <property type="entry name" value="SUGAR_TRANSPORT_2"/>
    <property type="match status" value="1"/>
</dbReference>
<feature type="transmembrane region" description="Helical" evidence="16">
    <location>
        <begin position="3320"/>
        <end position="3341"/>
    </location>
</feature>
<feature type="region of interest" description="Disordered" evidence="15">
    <location>
        <begin position="1334"/>
        <end position="1373"/>
    </location>
</feature>
<feature type="compositionally biased region" description="Basic and acidic residues" evidence="15">
    <location>
        <begin position="3460"/>
        <end position="3476"/>
    </location>
</feature>
<sequence>MPRGRDQVDNMSLAAHHLLHRSCRGKAHASGIAKQNSHRGMSTQKSPRSPLRDRHPSRQHEPYVPSNGVTPRLDRKHSRNSTSSWECSDSDSMHSSEIGQNGCVENRTINRDRASSGKSDAKERIRGSHGSNQSSPLPRAARNFRKESWADTLRAGCANDKIKKMERGWDDSNVIRTPKERKWHRITAEIEQRVPNPDNGLRMYGLKSSWANNSKKILKRSRPGHQRCAKPIQDIIEWEELFELALARKIRRKIRGKGNGTKMVKSMKNGGESHAKDEEECMKRLEVLLENRVTPQIDEARSEEHLAQEQAWLTSEKVWLLHRGGFTPATRCGSADPDTGKLRIRLTTSGEELLVDEEDVEKANPPQFDKAEELPQLRFLNESSVLHTLRQRYASNLIHTYAGDSMIVINPVAPLAIYSEKARPLSKVAHMFRGCKSEDMPPHIYAIAQSAYRGMLATRRDHSLVFLGRSGAGKTTNFKHALHYLVLAAGTILTIEKLNALFTVLEAFGNSRTHMNSNATRFTQLFSLDFDQSGQIASASLQVLLLEKSRIGRRANGDPTFHAVYRLLAGAEGALRKELHLTNLVAENNLFVTPLQKHEDKQRAMVEFNRIVAAFRILGVSEADEKVIWLVLASIYHLSCAGAVKAGTSSQSRWQFARVECAEKAANLLGTTVEELSRVVFSSNGGGAGTPSTPRPALRTPSPTEQGKDVTGLDALEGLLVGLYSEVFHCVAALINKSISSAVHTVSSLLLCDSPGFQNPASCGRQTGATFEDLCHNYLQERLQLLFHHTTLVAPKDRYVQEGIDVDYEDDYDEDGIGSPQGLVSLLDRGSSQSATMLRTSQSDLSGSRQMERKGLLWLLDEETVCPGGSDETFLDRLFSHYGDRDHQMLLRKAPGNNQFVLQHLLGTNPVLYTATGWLKATRENPVAKSAITILQESTREHVSMLFVSARGAGVSGALCSSMPGLEGSQSLRRASSIRRTFTAVKRKNVCLQVKFTVDGLVETLRRTRVKFVHCLLPQHNAGCTDNKSLLSVKSNQSEDSVINVPLLRSQIRGSQIIDAIRLHKVGFPKHMGLGEFRRRFGLLSSDVNARPGSPVTDERRAVEDMLLTVDVDPASYRVGQSQNLSRVHQNSSQYQTANIEAQQTERQKADRRTGNRQAPRSDNVSRCAADSGSRLVKAKSSPNVSKPPLSSPKKQSQSNQTTNSTVAPSKPSRSPKTPTTSRISIKTSPNDMINPPRRGLDSSKSRLTAPLKIAKQSSSETRPDMKTVSPAVRSNDKKKICKSASSSPSCTILEDRALLKKGLTYTPDKTPAKPEALRRKATLDRSISLSSVSSCNQTNSAPRWIPVPSERRSAEKGKMVESPRKAPTPMNRSTSLWCVQTPRMDNANQCRRPSGASARLNSVSRPSKIPLPAARSTGLGRSLADLSQVDRVGEPLGRIISFELDLDATSERIYENCREALDRASKLASPRISTSMSSLEERAARLMAELEDDVESKEALVSVNVAPSRRTEIVYEDRETANDSKSNVTLKNFIDNKIKKLETDNEEKANKTATVNIFEDKPIKSEENVTTKESAKIYSSNQSCEKSREIADDSKRNKESSIQELRRNWERQTRGVTDQDANSKTIYTANSEKLTVNLSKAARIGNDVIDGTQETKRKQCIGKRAKDIEHLVNFFNCKNAENLTKESPRETLIKPRSVDPVDPMDPIIETPAVKKNEKNANEYSGYVSDGNCSEDSGHMSNENEVEWKDTMENQGQRGASGFKDQQYFDRIHRNDNAKIFDSTIVCRLPEPEKEVAINRDSPLMSSGASSIDSCRDDRCSENGRQIFFRSGTLERLEAQRDEKLTGHIILLQARCRGYLARRKLNTLKLQDLAVRCIQRNVRKLMSVREWPWWRLYVKVAPLLNVHRTEDQLKARTEELELLRAKVERLEQERNHLKHDNDKLEAKPCGAMLHIVPFCSAVHHNDFACDRMMNLIEALSKDALSPSCPFRHSRHARRAIGLSTPNGACRACSTIIVAQPADRALHVAILVLTSLGINAIVKMPSVPTRYPATPPLSHDHRRLNTLESTSSEETLERDDSTSSLVNGLPNKSSPARVGLARRPPLPPSHCNHHRRPSSRGHVVGSSNTTMRSPSPCSISSSVSYRAKSLSTVRSSSVASSRSRSQLGSPILSTPPRRTYPRESTSSPSMEDVLIKEQAPVVFDASLNFVLGCERQRVKQCFRPTASHLEPSTASSYLTSKISQFLKRTDHIMDEWRSLGHRDDTDDEPLSLRNTRERNRGMLGRSQSATNIMIRGYQYYSRSSSVTKSPSRRSLSRASEDATLSEGMQELSEMTADYAEEHSTSTLAAERIDAETSERLRLERELQDVTEANKNLQQTTERLEMELLYARAADLNGVASDGEEGEDGGVYRQRYEHAIRELEFTKRKMAQQHEDDLEQLVGLKKQLEKKLADAYEEVEEQRQVVGQWKRRVQKLNGEMHDLRLLLEEQTARNNLLEKKQRKFDSETQNLMNDLRQEKAQRERLAREKEIAIAEKFTVEQNLSDARLEIELKEERLRTLTQELEELTFGGKTEEEVAQLKKAKHELEKRAKDQEEELDDLAGQVQLLEQAKLRLEMSIEQQRKEMRKEMQQRDEELEDVRGNAHKKVKALESQLENEHEERTILLREKHELERRLVALEEQDRADRAAEAETMQRLKRDLKRTKALLRDAQTMLERSKGDSTGKAALRQLKNQLEDAECARAAAIKAKQALEQELNETQASLEEAMRQRSEAEEKANAANRERSELLSQLEENEEELAEVLKKYRAAVQQVSAEQGQLQEAQVQIAALEAEKSSLKDQLAELTQRLESVEQLGDPTANSLATRRLEFRAKELESKLELEQTTRARLETQIARLKESVDKLQTESALLRTKEQTAQDAARRLQRSLRDARDEASSAISREQEAMRARRDIEKSLEAAEGETKIGVLKDGESKGQSVTQSSSSQDKCCDSKRTQWRQWLACISATLSMVAVGTVYGWTTTSLSRLTSGASDVPVKITDDETSWIVSLTVIGSMIGPFLGASLADRYGRKKCLLLASAFFIIGWTVVFFARSIAALYISRVILGIGVGISYTTNPMYVSEVADVEIRGALGTLIAVNVFTGSLLTCSIGPWVSYQVLAAVLLAIPILFVVCFSWFPETPAFLAARGRKAEATRSLAFFKGIRDRDEARRELEHALRNVFIEDVCDNTPVIGPGARTEPVKRSWIAKLKLMLLPSNARALGIILSLVAAQQLSGNFSTMQYLEVLFKKAAIGIDSNIATILVLAVGLIAGGISTATVEGAGRRPLLIASTLGSSITLAILAIYLMLDGRGVDVSAANLLPVIDVIAFQVAFQVGLGTLPNALIGELFPTEVKAFAGAIITVFDGILGFAVSKLYQVIGDCLGPDTVYYFFAASCLLAFVMVIFAVPETKGRTFREIQELLGGGGRKTEEGESSQEHRDNMA</sequence>
<dbReference type="InterPro" id="IPR005828">
    <property type="entry name" value="MFS_sugar_transport-like"/>
</dbReference>
<evidence type="ECO:0000256" key="7">
    <source>
        <dbReference type="ARBA" id="ARBA00022840"/>
    </source>
</evidence>
<dbReference type="PROSITE" id="PS50850">
    <property type="entry name" value="MFS"/>
    <property type="match status" value="1"/>
</dbReference>
<dbReference type="GO" id="GO:0016460">
    <property type="term" value="C:myosin II complex"/>
    <property type="evidence" value="ECO:0007669"/>
    <property type="project" value="TreeGrafter"/>
</dbReference>
<evidence type="ECO:0000259" key="18">
    <source>
        <dbReference type="PROSITE" id="PS51456"/>
    </source>
</evidence>
<feature type="region of interest" description="Disordered" evidence="15">
    <location>
        <begin position="2922"/>
        <end position="2944"/>
    </location>
</feature>
<comment type="subcellular location">
    <subcellularLocation>
        <location evidence="1">Cell membrane</location>
        <topology evidence="1">Multi-pass membrane protein</topology>
    </subcellularLocation>
</comment>
<dbReference type="Proteomes" id="UP000053097">
    <property type="component" value="Unassembled WGS sequence"/>
</dbReference>
<evidence type="ECO:0000256" key="4">
    <source>
        <dbReference type="ARBA" id="ARBA00022597"/>
    </source>
</evidence>
<dbReference type="GO" id="GO:0005737">
    <property type="term" value="C:cytoplasm"/>
    <property type="evidence" value="ECO:0007669"/>
    <property type="project" value="TreeGrafter"/>
</dbReference>
<keyword evidence="2" id="KW-0813">Transport</keyword>
<dbReference type="SUPFAM" id="SSF52540">
    <property type="entry name" value="P-loop containing nucleoside triphosphate hydrolases"/>
    <property type="match status" value="1"/>
</dbReference>
<dbReference type="Gene3D" id="1.20.58.530">
    <property type="match status" value="1"/>
</dbReference>
<feature type="compositionally biased region" description="Polar residues" evidence="15">
    <location>
        <begin position="33"/>
        <end position="47"/>
    </location>
</feature>
<dbReference type="Pfam" id="PF00612">
    <property type="entry name" value="IQ"/>
    <property type="match status" value="1"/>
</dbReference>
<dbReference type="InterPro" id="IPR001609">
    <property type="entry name" value="Myosin_head_motor_dom-like"/>
</dbReference>
<feature type="transmembrane region" description="Helical" evidence="16">
    <location>
        <begin position="3038"/>
        <end position="3056"/>
    </location>
</feature>
<dbReference type="InterPro" id="IPR036259">
    <property type="entry name" value="MFS_trans_sf"/>
</dbReference>
<feature type="transmembrane region" description="Helical" evidence="16">
    <location>
        <begin position="3284"/>
        <end position="3308"/>
    </location>
</feature>
<keyword evidence="20" id="KW-1185">Reference proteome</keyword>
<feature type="binding site" evidence="13">
    <location>
        <begin position="468"/>
        <end position="475"/>
    </location>
    <ligand>
        <name>ATP</name>
        <dbReference type="ChEBI" id="CHEBI:30616"/>
    </ligand>
</feature>
<dbReference type="InterPro" id="IPR036064">
    <property type="entry name" value="MYSc_Myo18"/>
</dbReference>
<keyword evidence="12 13" id="KW-0505">Motor protein</keyword>
<dbReference type="PROSITE" id="PS51456">
    <property type="entry name" value="MYOSIN_MOTOR"/>
    <property type="match status" value="1"/>
</dbReference>
<dbReference type="Gene3D" id="1.20.120.720">
    <property type="entry name" value="Myosin VI head, motor domain, U50 subdomain"/>
    <property type="match status" value="1"/>
</dbReference>
<dbReference type="GO" id="GO:0003774">
    <property type="term" value="F:cytoskeletal motor activity"/>
    <property type="evidence" value="ECO:0007669"/>
    <property type="project" value="UniProtKB-UniRule"/>
</dbReference>
<dbReference type="Gene3D" id="1.20.5.4820">
    <property type="match status" value="1"/>
</dbReference>
<feature type="compositionally biased region" description="Basic and acidic residues" evidence="15">
    <location>
        <begin position="1586"/>
        <end position="1614"/>
    </location>
</feature>
<evidence type="ECO:0000256" key="8">
    <source>
        <dbReference type="ARBA" id="ARBA00022989"/>
    </source>
</evidence>
<feature type="compositionally biased region" description="Low complexity" evidence="15">
    <location>
        <begin position="1180"/>
        <end position="1201"/>
    </location>
</feature>
<feature type="transmembrane region" description="Helical" evidence="16">
    <location>
        <begin position="3152"/>
        <end position="3171"/>
    </location>
</feature>
<dbReference type="SMART" id="SM00242">
    <property type="entry name" value="MYSc"/>
    <property type="match status" value="1"/>
</dbReference>
<dbReference type="STRING" id="2015173.A0A026WS40"/>
<accession>A0A026WS40</accession>
<feature type="compositionally biased region" description="Low complexity" evidence="15">
    <location>
        <begin position="2132"/>
        <end position="2164"/>
    </location>
</feature>
<evidence type="ECO:0000256" key="13">
    <source>
        <dbReference type="PROSITE-ProRule" id="PRU00782"/>
    </source>
</evidence>
<feature type="compositionally biased region" description="Low complexity" evidence="15">
    <location>
        <begin position="2970"/>
        <end position="2982"/>
    </location>
</feature>
<feature type="transmembrane region" description="Helical" evidence="16">
    <location>
        <begin position="3093"/>
        <end position="3113"/>
    </location>
</feature>
<dbReference type="GO" id="GO:0051119">
    <property type="term" value="F:sugar transmembrane transporter activity"/>
    <property type="evidence" value="ECO:0007669"/>
    <property type="project" value="InterPro"/>
</dbReference>
<dbReference type="SUPFAM" id="SSF103473">
    <property type="entry name" value="MFS general substrate transporter"/>
    <property type="match status" value="1"/>
</dbReference>
<dbReference type="GO" id="GO:0005524">
    <property type="term" value="F:ATP binding"/>
    <property type="evidence" value="ECO:0007669"/>
    <property type="project" value="UniProtKB-UniRule"/>
</dbReference>
<dbReference type="InterPro" id="IPR036961">
    <property type="entry name" value="Kinesin_motor_dom_sf"/>
</dbReference>
<feature type="compositionally biased region" description="Polar residues" evidence="15">
    <location>
        <begin position="1156"/>
        <end position="1165"/>
    </location>
</feature>
<dbReference type="PANTHER" id="PTHR45615">
    <property type="entry name" value="MYOSIN HEAVY CHAIN, NON-MUSCLE"/>
    <property type="match status" value="1"/>
</dbReference>
<dbReference type="Pfam" id="PF00063">
    <property type="entry name" value="Myosin_head"/>
    <property type="match status" value="2"/>
</dbReference>
<evidence type="ECO:0000313" key="19">
    <source>
        <dbReference type="EMBL" id="EZA57914.1"/>
    </source>
</evidence>
<dbReference type="OrthoDB" id="2914378at2759"/>
<feature type="region of interest" description="Disordered" evidence="15">
    <location>
        <begin position="2303"/>
        <end position="2326"/>
    </location>
</feature>
<feature type="coiled-coil region" evidence="14">
    <location>
        <begin position="2351"/>
        <end position="2385"/>
    </location>
</feature>
<keyword evidence="9 14" id="KW-0175">Coiled coil</keyword>
<evidence type="ECO:0000256" key="10">
    <source>
        <dbReference type="ARBA" id="ARBA00023123"/>
    </source>
</evidence>
<keyword evidence="7 13" id="KW-0067">ATP-binding</keyword>
<feature type="domain" description="Myosin motor" evidence="18">
    <location>
        <begin position="369"/>
        <end position="1145"/>
    </location>
</feature>
<dbReference type="PANTHER" id="PTHR45615:SF36">
    <property type="entry name" value="MYOSIN HEAVY CHAIN-LIKE, ISOFORM B-RELATED"/>
    <property type="match status" value="1"/>
</dbReference>
<feature type="region of interest" description="Disordered" evidence="15">
    <location>
        <begin position="1387"/>
        <end position="1415"/>
    </location>
</feature>
<dbReference type="FunFam" id="1.20.1250.20:FF:000218">
    <property type="entry name" value="facilitated trehalose transporter Tret1"/>
    <property type="match status" value="1"/>
</dbReference>
<organism evidence="19 20">
    <name type="scientific">Ooceraea biroi</name>
    <name type="common">Clonal raider ant</name>
    <name type="synonym">Cerapachys biroi</name>
    <dbReference type="NCBI Taxonomy" id="2015173"/>
    <lineage>
        <taxon>Eukaryota</taxon>
        <taxon>Metazoa</taxon>
        <taxon>Ecdysozoa</taxon>
        <taxon>Arthropoda</taxon>
        <taxon>Hexapoda</taxon>
        <taxon>Insecta</taxon>
        <taxon>Pterygota</taxon>
        <taxon>Neoptera</taxon>
        <taxon>Endopterygota</taxon>
        <taxon>Hymenoptera</taxon>
        <taxon>Apocrita</taxon>
        <taxon>Aculeata</taxon>
        <taxon>Formicoidea</taxon>
        <taxon>Formicidae</taxon>
        <taxon>Dorylinae</taxon>
        <taxon>Ooceraea</taxon>
    </lineage>
</organism>
<dbReference type="Gene3D" id="1.10.10.820">
    <property type="match status" value="1"/>
</dbReference>
<evidence type="ECO:0000256" key="11">
    <source>
        <dbReference type="ARBA" id="ARBA00023136"/>
    </source>
</evidence>
<dbReference type="CDD" id="cd17358">
    <property type="entry name" value="MFS_GLUT6_8_Class3_like"/>
    <property type="match status" value="1"/>
</dbReference>